<dbReference type="InterPro" id="IPR029058">
    <property type="entry name" value="AB_hydrolase_fold"/>
</dbReference>
<protein>
    <recommendedName>
        <fullName evidence="1">Serine aminopeptidase S33 domain-containing protein</fullName>
    </recommendedName>
</protein>
<reference evidence="2 3" key="1">
    <citation type="submission" date="2016-10" db="EMBL/GenBank/DDBJ databases">
        <authorList>
            <person name="Varghese N."/>
            <person name="Submissions S."/>
        </authorList>
    </citation>
    <scope>NUCLEOTIDE SEQUENCE [LARGE SCALE GENOMIC DNA]</scope>
    <source>
        <strain evidence="2 3">WC1T17</strain>
    </source>
</reference>
<dbReference type="Gene3D" id="3.40.50.1820">
    <property type="entry name" value="alpha/beta hydrolase"/>
    <property type="match status" value="1"/>
</dbReference>
<gene>
    <name evidence="2" type="ORF">SAMN05216431_104139</name>
</gene>
<dbReference type="Proteomes" id="UP000182089">
    <property type="component" value="Unassembled WGS sequence"/>
</dbReference>
<evidence type="ECO:0000313" key="3">
    <source>
        <dbReference type="Proteomes" id="UP000182089"/>
    </source>
</evidence>
<evidence type="ECO:0000259" key="1">
    <source>
        <dbReference type="Pfam" id="PF12146"/>
    </source>
</evidence>
<sequence length="309" mass="34951">MKNKWRIVIIVAFLAALIYGGANIYLVRYAFERNFTSMGQPAKKKRVALKKDQKWLSRQKITRWSQTAVGAKTKLKAIYLPAEKKTDKSIVIAHGYRGDAKSMASYIKMFHQLGYNVLAPDDRAAGQSSGKYITFGWKDRLDYLKWINKIIQKDGKKAQIGLFGVSMGGATVMMISGEKLPKQVKAVVEDCGYSSVYRELGTQLTAQFKMPKEPILSTAALMAQSKIGYNFTKQGSAVAQLKKNTRPMLLIHGDSDAFVPTAMLNENYRAVKTHKEKWLVKKTAHAMAYYNYPKTYTQKVGHFFSKYLK</sequence>
<evidence type="ECO:0000313" key="2">
    <source>
        <dbReference type="EMBL" id="SEM56698.1"/>
    </source>
</evidence>
<dbReference type="PANTHER" id="PTHR43358:SF4">
    <property type="entry name" value="ALPHA_BETA HYDROLASE FOLD-1 DOMAIN-CONTAINING PROTEIN"/>
    <property type="match status" value="1"/>
</dbReference>
<comment type="caution">
    <text evidence="2">The sequence shown here is derived from an EMBL/GenBank/DDBJ whole genome shotgun (WGS) entry which is preliminary data.</text>
</comment>
<dbReference type="SUPFAM" id="SSF53474">
    <property type="entry name" value="alpha/beta-Hydrolases"/>
    <property type="match status" value="1"/>
</dbReference>
<proteinExistence type="predicted"/>
<name>A0ABY1AAV2_9LACO</name>
<organism evidence="2 3">
    <name type="scientific">Ligilactobacillus ruminis</name>
    <dbReference type="NCBI Taxonomy" id="1623"/>
    <lineage>
        <taxon>Bacteria</taxon>
        <taxon>Bacillati</taxon>
        <taxon>Bacillota</taxon>
        <taxon>Bacilli</taxon>
        <taxon>Lactobacillales</taxon>
        <taxon>Lactobacillaceae</taxon>
        <taxon>Ligilactobacillus</taxon>
    </lineage>
</organism>
<accession>A0ABY1AAV2</accession>
<dbReference type="EMBL" id="FOCC01000004">
    <property type="protein sequence ID" value="SEM56698.1"/>
    <property type="molecule type" value="Genomic_DNA"/>
</dbReference>
<dbReference type="InterPro" id="IPR052920">
    <property type="entry name" value="DNA-binding_regulatory"/>
</dbReference>
<dbReference type="InterPro" id="IPR022742">
    <property type="entry name" value="Hydrolase_4"/>
</dbReference>
<feature type="domain" description="Serine aminopeptidase S33" evidence="1">
    <location>
        <begin position="85"/>
        <end position="188"/>
    </location>
</feature>
<dbReference type="Pfam" id="PF12146">
    <property type="entry name" value="Hydrolase_4"/>
    <property type="match status" value="1"/>
</dbReference>
<dbReference type="PANTHER" id="PTHR43358">
    <property type="entry name" value="ALPHA/BETA-HYDROLASE"/>
    <property type="match status" value="1"/>
</dbReference>